<dbReference type="EMBL" id="VSFF01000001">
    <property type="protein sequence ID" value="TYC18845.1"/>
    <property type="molecule type" value="Genomic_DNA"/>
</dbReference>
<comment type="caution">
    <text evidence="2">The sequence shown here is derived from an EMBL/GenBank/DDBJ whole genome shotgun (WGS) entry which is preliminary data.</text>
</comment>
<feature type="compositionally biased region" description="Polar residues" evidence="1">
    <location>
        <begin position="25"/>
        <end position="37"/>
    </location>
</feature>
<keyword evidence="3" id="KW-1185">Reference proteome</keyword>
<reference evidence="2 3" key="1">
    <citation type="submission" date="2019-08" db="EMBL/GenBank/DDBJ databases">
        <title>Actinomadura sp. nov. CYP1-5 isolated from mountain soil.</title>
        <authorList>
            <person name="Songsumanus A."/>
            <person name="Kuncharoen N."/>
            <person name="Kudo T."/>
            <person name="Yuki M."/>
            <person name="Igarashi Y."/>
            <person name="Tanasupawat S."/>
        </authorList>
    </citation>
    <scope>NUCLEOTIDE SEQUENCE [LARGE SCALE GENOMIC DNA]</scope>
    <source>
        <strain evidence="2 3">GKU157</strain>
    </source>
</reference>
<gene>
    <name evidence="2" type="ORF">FXF65_03675</name>
</gene>
<feature type="region of interest" description="Disordered" evidence="1">
    <location>
        <begin position="1"/>
        <end position="70"/>
    </location>
</feature>
<feature type="compositionally biased region" description="Low complexity" evidence="1">
    <location>
        <begin position="8"/>
        <end position="22"/>
    </location>
</feature>
<protein>
    <submittedName>
        <fullName evidence="2">Uncharacterized protein</fullName>
    </submittedName>
</protein>
<evidence type="ECO:0000313" key="2">
    <source>
        <dbReference type="EMBL" id="TYC18845.1"/>
    </source>
</evidence>
<name>A0A5D0UMK2_9ACTN</name>
<accession>A0A5D0UMK2</accession>
<evidence type="ECO:0000256" key="1">
    <source>
        <dbReference type="SAM" id="MobiDB-lite"/>
    </source>
</evidence>
<feature type="compositionally biased region" description="Low complexity" evidence="1">
    <location>
        <begin position="38"/>
        <end position="49"/>
    </location>
</feature>
<organism evidence="2 3">
    <name type="scientific">Actinomadura syzygii</name>
    <dbReference type="NCBI Taxonomy" id="1427538"/>
    <lineage>
        <taxon>Bacteria</taxon>
        <taxon>Bacillati</taxon>
        <taxon>Actinomycetota</taxon>
        <taxon>Actinomycetes</taxon>
        <taxon>Streptosporangiales</taxon>
        <taxon>Thermomonosporaceae</taxon>
        <taxon>Actinomadura</taxon>
    </lineage>
</organism>
<dbReference type="OrthoDB" id="9942091at2"/>
<evidence type="ECO:0000313" key="3">
    <source>
        <dbReference type="Proteomes" id="UP000322634"/>
    </source>
</evidence>
<proteinExistence type="predicted"/>
<dbReference type="AlphaFoldDB" id="A0A5D0UMK2"/>
<dbReference type="RefSeq" id="WP_148348217.1">
    <property type="nucleotide sequence ID" value="NZ_JBHSBF010000027.1"/>
</dbReference>
<sequence>MTLGLGIAAPAATAEAASPARPVTRTATMQQVGTTNGAPTQAAPTQSAPVQGRPSAPVGGGQRSDAQLQQDVAKRGWKWSAVKKGWKYLKKKLSKKQLSKLKNAAKRGKAAFKREWKKAPWTVRLTVKAMFFFADPIDVLMWIFNHWA</sequence>
<dbReference type="Proteomes" id="UP000322634">
    <property type="component" value="Unassembled WGS sequence"/>
</dbReference>